<reference evidence="7 8" key="1">
    <citation type="submission" date="2015-11" db="EMBL/GenBank/DDBJ databases">
        <authorList>
            <person name="Zhang Y."/>
            <person name="Guo Z."/>
        </authorList>
    </citation>
    <scope>NUCLEOTIDE SEQUENCE [LARGE SCALE GENOMIC DNA]</scope>
    <source>
        <strain evidence="7 8">YFY001</strain>
    </source>
</reference>
<keyword evidence="2" id="KW-1003">Cell membrane</keyword>
<name>A0A1L3MEL7_9MICO</name>
<comment type="subcellular location">
    <subcellularLocation>
        <location evidence="1">Cell membrane</location>
        <topology evidence="1">Multi-pass membrane protein</topology>
    </subcellularLocation>
</comment>
<keyword evidence="3 6" id="KW-0812">Transmembrane</keyword>
<dbReference type="Pfam" id="PF01943">
    <property type="entry name" value="Polysacc_synt"/>
    <property type="match status" value="1"/>
</dbReference>
<evidence type="ECO:0000256" key="5">
    <source>
        <dbReference type="ARBA" id="ARBA00023136"/>
    </source>
</evidence>
<dbReference type="AlphaFoldDB" id="A0A1L3MEL7"/>
<proteinExistence type="predicted"/>
<evidence type="ECO:0000256" key="6">
    <source>
        <dbReference type="SAM" id="Phobius"/>
    </source>
</evidence>
<feature type="transmembrane region" description="Helical" evidence="6">
    <location>
        <begin position="430"/>
        <end position="447"/>
    </location>
</feature>
<gene>
    <name evidence="7" type="ORF">ASJ30_03975</name>
</gene>
<dbReference type="InterPro" id="IPR002797">
    <property type="entry name" value="Polysacc_synth"/>
</dbReference>
<feature type="transmembrane region" description="Helical" evidence="6">
    <location>
        <begin position="248"/>
        <end position="268"/>
    </location>
</feature>
<dbReference type="EMBL" id="CP013290">
    <property type="protein sequence ID" value="APH00795.1"/>
    <property type="molecule type" value="Genomic_DNA"/>
</dbReference>
<feature type="transmembrane region" description="Helical" evidence="6">
    <location>
        <begin position="280"/>
        <end position="300"/>
    </location>
</feature>
<keyword evidence="4 6" id="KW-1133">Transmembrane helix</keyword>
<evidence type="ECO:0000256" key="3">
    <source>
        <dbReference type="ARBA" id="ARBA00022692"/>
    </source>
</evidence>
<feature type="transmembrane region" description="Helical" evidence="6">
    <location>
        <begin position="25"/>
        <end position="49"/>
    </location>
</feature>
<feature type="transmembrane region" description="Helical" evidence="6">
    <location>
        <begin position="136"/>
        <end position="160"/>
    </location>
</feature>
<protein>
    <submittedName>
        <fullName evidence="7">Uncharacterized protein</fullName>
    </submittedName>
</protein>
<feature type="transmembrane region" description="Helical" evidence="6">
    <location>
        <begin position="103"/>
        <end position="124"/>
    </location>
</feature>
<feature type="transmembrane region" description="Helical" evidence="6">
    <location>
        <begin position="166"/>
        <end position="185"/>
    </location>
</feature>
<dbReference type="GO" id="GO:0005886">
    <property type="term" value="C:plasma membrane"/>
    <property type="evidence" value="ECO:0007669"/>
    <property type="project" value="UniProtKB-SubCell"/>
</dbReference>
<dbReference type="PANTHER" id="PTHR30250">
    <property type="entry name" value="PST FAMILY PREDICTED COLANIC ACID TRANSPORTER"/>
    <property type="match status" value="1"/>
</dbReference>
<evidence type="ECO:0000256" key="2">
    <source>
        <dbReference type="ARBA" id="ARBA00022475"/>
    </source>
</evidence>
<sequence length="468" mass="48350">MTRAAAVLSLGEVLGKLATLLMLGLIARGLGVADFGAFSLGLGLGLLLASATTLGLDQRLVQLTGTDPGSVSARLSSLLALRLLLGAVVIGGSALVLPLGEQVPWPVVLALVAAGCCDGLTEAFRSAASTRHVQSGPALVLVVQRFLGLGLVVLTLWLGAGLIGAALGYLTAAMVGLLLMAATAWRYGRVRPSPFAVTRAHVRDYLVAVRITGLNDLASMALFRIDVVIVAWLAGTVAVGYYTAAYRLLETVLFISWSVARVILPALADTSLPAPERSRTVSAALVAVTAVYLPYTALLLTRGEELVALLFGTEFGSTAIILWLAPAPLFFGAAQIGIIALLAIRPDSAVLLASTLALAVNVGLDLALVPVWGPAAAAAATTAAYAVQATVVLIALRRRIAPLHVRRALAVCAGTVVVAGATMLLPGHVLTAGVVGGLVYVSLWSLASRRWDRPTHDLVRSILRPGTS</sequence>
<evidence type="ECO:0000256" key="4">
    <source>
        <dbReference type="ARBA" id="ARBA00022989"/>
    </source>
</evidence>
<accession>A0A1L3MEL7</accession>
<dbReference type="InterPro" id="IPR050833">
    <property type="entry name" value="Poly_Biosynth_Transport"/>
</dbReference>
<evidence type="ECO:0000313" key="7">
    <source>
        <dbReference type="EMBL" id="APH00795.1"/>
    </source>
</evidence>
<feature type="transmembrane region" description="Helical" evidence="6">
    <location>
        <begin position="375"/>
        <end position="396"/>
    </location>
</feature>
<organism evidence="7 8">
    <name type="scientific">Janibacter indicus</name>
    <dbReference type="NCBI Taxonomy" id="857417"/>
    <lineage>
        <taxon>Bacteria</taxon>
        <taxon>Bacillati</taxon>
        <taxon>Actinomycetota</taxon>
        <taxon>Actinomycetes</taxon>
        <taxon>Micrococcales</taxon>
        <taxon>Intrasporangiaceae</taxon>
        <taxon>Janibacter</taxon>
    </lineage>
</organism>
<dbReference type="KEGG" id="jte:ASJ30_03975"/>
<keyword evidence="5 6" id="KW-0472">Membrane</keyword>
<evidence type="ECO:0000313" key="8">
    <source>
        <dbReference type="Proteomes" id="UP000182938"/>
    </source>
</evidence>
<keyword evidence="8" id="KW-1185">Reference proteome</keyword>
<feature type="transmembrane region" description="Helical" evidence="6">
    <location>
        <begin position="408"/>
        <end position="424"/>
    </location>
</feature>
<dbReference type="PANTHER" id="PTHR30250:SF11">
    <property type="entry name" value="O-ANTIGEN TRANSPORTER-RELATED"/>
    <property type="match status" value="1"/>
</dbReference>
<feature type="transmembrane region" description="Helical" evidence="6">
    <location>
        <begin position="221"/>
        <end position="242"/>
    </location>
</feature>
<feature type="transmembrane region" description="Helical" evidence="6">
    <location>
        <begin position="79"/>
        <end position="97"/>
    </location>
</feature>
<evidence type="ECO:0000256" key="1">
    <source>
        <dbReference type="ARBA" id="ARBA00004651"/>
    </source>
</evidence>
<feature type="transmembrane region" description="Helical" evidence="6">
    <location>
        <begin position="349"/>
        <end position="369"/>
    </location>
</feature>
<feature type="transmembrane region" description="Helical" evidence="6">
    <location>
        <begin position="320"/>
        <end position="342"/>
    </location>
</feature>
<dbReference type="Proteomes" id="UP000182938">
    <property type="component" value="Chromosome"/>
</dbReference>